<sequence length="340" mass="38076">MVEVYEQAEKEISEALIGAYRNGAFMQVPNLVELADKMKRSAMSVGANELHRYLSALFAIDNIDEAVNTLHGSDDTIEWDLLTDNRDLSVIPSFERNIKQELDDIRRDTQQEFVDMTRLRHYLSQAIGSAGGAKGAGPEELGADVTLLKVHLEHCRQSYSVNEQQIVSSKNTSGLAAMLPAAEQLEKDWNAMLPPLERKMYPFFIQEEIILSSRALQSLAACQLLIKVLERLGGCRHNATEGASKKGKSSNTSKNEFATHCEALQATLRNGAARLNLRLNEIEEVLKENAFSLVPKIGTDWNEELSELFASQSMVVSDRVYKSYFNSCADIRYFLEHSIV</sequence>
<evidence type="ECO:0000313" key="1">
    <source>
        <dbReference type="EMBL" id="EPB77484.1"/>
    </source>
</evidence>
<reference evidence="1 2" key="1">
    <citation type="submission" date="2013-05" db="EMBL/GenBank/DDBJ databases">
        <title>Draft genome of the parasitic nematode Anyclostoma ceylanicum.</title>
        <authorList>
            <person name="Mitreva M."/>
        </authorList>
    </citation>
    <scope>NUCLEOTIDE SEQUENCE [LARGE SCALE GENOMIC DNA]</scope>
</reference>
<gene>
    <name evidence="1" type="ORF">ANCCEY_03467</name>
</gene>
<proteinExistence type="predicted"/>
<dbReference type="InterPro" id="IPR019183">
    <property type="entry name" value="NAA25_NatB_aux_su"/>
</dbReference>
<keyword evidence="2" id="KW-1185">Reference proteome</keyword>
<accession>A0A0D6M084</accession>
<protein>
    <submittedName>
        <fullName evidence="1">Uncharacterized protein</fullName>
    </submittedName>
</protein>
<dbReference type="EMBL" id="KE124836">
    <property type="protein sequence ID" value="EPB77484.1"/>
    <property type="molecule type" value="Genomic_DNA"/>
</dbReference>
<organism evidence="1 2">
    <name type="scientific">Ancylostoma ceylanicum</name>
    <dbReference type="NCBI Taxonomy" id="53326"/>
    <lineage>
        <taxon>Eukaryota</taxon>
        <taxon>Metazoa</taxon>
        <taxon>Ecdysozoa</taxon>
        <taxon>Nematoda</taxon>
        <taxon>Chromadorea</taxon>
        <taxon>Rhabditida</taxon>
        <taxon>Rhabditina</taxon>
        <taxon>Rhabditomorpha</taxon>
        <taxon>Strongyloidea</taxon>
        <taxon>Ancylostomatidae</taxon>
        <taxon>Ancylostomatinae</taxon>
        <taxon>Ancylostoma</taxon>
    </lineage>
</organism>
<evidence type="ECO:0000313" key="2">
    <source>
        <dbReference type="Proteomes" id="UP000054495"/>
    </source>
</evidence>
<dbReference type="Pfam" id="PF09797">
    <property type="entry name" value="NatB_MDM20"/>
    <property type="match status" value="1"/>
</dbReference>
<name>A0A0D6M084_9BILA</name>
<dbReference type="AlphaFoldDB" id="A0A0D6M084"/>
<dbReference type="Proteomes" id="UP000054495">
    <property type="component" value="Unassembled WGS sequence"/>
</dbReference>